<accession>X1W3N3</accession>
<name>X1W3N3_TETTS</name>
<keyword evidence="1" id="KW-0472">Membrane</keyword>
<organism evidence="2 3">
    <name type="scientific">Tetrahymena thermophila (strain SB210)</name>
    <dbReference type="NCBI Taxonomy" id="312017"/>
    <lineage>
        <taxon>Eukaryota</taxon>
        <taxon>Sar</taxon>
        <taxon>Alveolata</taxon>
        <taxon>Ciliophora</taxon>
        <taxon>Intramacronucleata</taxon>
        <taxon>Oligohymenophorea</taxon>
        <taxon>Hymenostomatida</taxon>
        <taxon>Tetrahymenina</taxon>
        <taxon>Tetrahymenidae</taxon>
        <taxon>Tetrahymena</taxon>
    </lineage>
</organism>
<reference evidence="3" key="1">
    <citation type="journal article" date="2006" name="PLoS Biol.">
        <title>Macronuclear genome sequence of the ciliate Tetrahymena thermophila, a model eukaryote.</title>
        <authorList>
            <person name="Eisen J.A."/>
            <person name="Coyne R.S."/>
            <person name="Wu M."/>
            <person name="Wu D."/>
            <person name="Thiagarajan M."/>
            <person name="Wortman J.R."/>
            <person name="Badger J.H."/>
            <person name="Ren Q."/>
            <person name="Amedeo P."/>
            <person name="Jones K.M."/>
            <person name="Tallon L.J."/>
            <person name="Delcher A.L."/>
            <person name="Salzberg S.L."/>
            <person name="Silva J.C."/>
            <person name="Haas B.J."/>
            <person name="Majoros W.H."/>
            <person name="Farzad M."/>
            <person name="Carlton J.M."/>
            <person name="Smith R.K. Jr."/>
            <person name="Garg J."/>
            <person name="Pearlman R.E."/>
            <person name="Karrer K.M."/>
            <person name="Sun L."/>
            <person name="Manning G."/>
            <person name="Elde N.C."/>
            <person name="Turkewitz A.P."/>
            <person name="Asai D.J."/>
            <person name="Wilkes D.E."/>
            <person name="Wang Y."/>
            <person name="Cai H."/>
            <person name="Collins K."/>
            <person name="Stewart B.A."/>
            <person name="Lee S.R."/>
            <person name="Wilamowska K."/>
            <person name="Weinberg Z."/>
            <person name="Ruzzo W.L."/>
            <person name="Wloga D."/>
            <person name="Gaertig J."/>
            <person name="Frankel J."/>
            <person name="Tsao C.-C."/>
            <person name="Gorovsky M.A."/>
            <person name="Keeling P.J."/>
            <person name="Waller R.F."/>
            <person name="Patron N.J."/>
            <person name="Cherry J.M."/>
            <person name="Stover N.A."/>
            <person name="Krieger C.J."/>
            <person name="del Toro C."/>
            <person name="Ryder H.F."/>
            <person name="Williamson S.C."/>
            <person name="Barbeau R.A."/>
            <person name="Hamilton E.P."/>
            <person name="Orias E."/>
        </authorList>
    </citation>
    <scope>NUCLEOTIDE SEQUENCE [LARGE SCALE GENOMIC DNA]</scope>
    <source>
        <strain evidence="3">SB210</strain>
    </source>
</reference>
<evidence type="ECO:0000313" key="2">
    <source>
        <dbReference type="EMBL" id="EAR93916.2"/>
    </source>
</evidence>
<feature type="transmembrane region" description="Helical" evidence="1">
    <location>
        <begin position="35"/>
        <end position="55"/>
    </location>
</feature>
<dbReference type="RefSeq" id="XP_001014161.2">
    <property type="nucleotide sequence ID" value="XM_001014161.2"/>
</dbReference>
<proteinExistence type="predicted"/>
<dbReference type="InParanoid" id="X1W3N3"/>
<evidence type="ECO:0000313" key="3">
    <source>
        <dbReference type="Proteomes" id="UP000009168"/>
    </source>
</evidence>
<evidence type="ECO:0000256" key="1">
    <source>
        <dbReference type="SAM" id="Phobius"/>
    </source>
</evidence>
<keyword evidence="1 2" id="KW-0812">Transmembrane</keyword>
<protein>
    <submittedName>
        <fullName evidence="2">Transmembrane protein, putative</fullName>
    </submittedName>
</protein>
<dbReference type="GeneID" id="24442528"/>
<dbReference type="EMBL" id="GG662718">
    <property type="protein sequence ID" value="EAR93916.2"/>
    <property type="molecule type" value="Genomic_DNA"/>
</dbReference>
<dbReference type="Proteomes" id="UP000009168">
    <property type="component" value="Unassembled WGS sequence"/>
</dbReference>
<dbReference type="AlphaFoldDB" id="X1W3N3"/>
<keyword evidence="1" id="KW-1133">Transmembrane helix</keyword>
<gene>
    <name evidence="2" type="ORF">TTHERM_00222330</name>
</gene>
<dbReference type="KEGG" id="tet:TTHERM_00222330"/>
<sequence>MKYEIIQMPKTQQNYIDQIDFSIWNKRTFKFKDQINLINIGMKIALVLLLCLFLVQANQESDRCINQCVGHACKGEQDQFKCLKVLSSEVKCFKNKCNPAYKSDCVNNCCTSKACKNLISCAEDCPSSQLEELHHIFLQRKGQYIMHDLTEDQNSQFKLADATNPHRNNASTSSSHLFKVVFLLLGLTFIYY</sequence>
<keyword evidence="3" id="KW-1185">Reference proteome</keyword>